<evidence type="ECO:0000256" key="4">
    <source>
        <dbReference type="ARBA" id="ARBA00022692"/>
    </source>
</evidence>
<feature type="region of interest" description="Disordered" evidence="11">
    <location>
        <begin position="187"/>
        <end position="214"/>
    </location>
</feature>
<keyword evidence="8 9" id="KW-0472">Membrane</keyword>
<dbReference type="PANTHER" id="PTHR33162">
    <property type="entry name" value="SEC-INDEPENDENT PROTEIN TRANSLOCASE PROTEIN TATA, CHLOROPLASTIC"/>
    <property type="match status" value="1"/>
</dbReference>
<dbReference type="PANTHER" id="PTHR33162:SF1">
    <property type="entry name" value="SEC-INDEPENDENT PROTEIN TRANSLOCASE PROTEIN TATA, CHLOROPLASTIC"/>
    <property type="match status" value="1"/>
</dbReference>
<keyword evidence="5 9" id="KW-0653">Protein transport</keyword>
<evidence type="ECO:0000256" key="1">
    <source>
        <dbReference type="ARBA" id="ARBA00004167"/>
    </source>
</evidence>
<evidence type="ECO:0000256" key="12">
    <source>
        <dbReference type="SAM" id="Phobius"/>
    </source>
</evidence>
<keyword evidence="7 9" id="KW-0811">Translocation</keyword>
<dbReference type="InterPro" id="IPR003369">
    <property type="entry name" value="TatA/B/E"/>
</dbReference>
<evidence type="ECO:0000256" key="6">
    <source>
        <dbReference type="ARBA" id="ARBA00022989"/>
    </source>
</evidence>
<dbReference type="AlphaFoldDB" id="A0A7H1C376"/>
<dbReference type="GO" id="GO:0033281">
    <property type="term" value="C:TAT protein transport complex"/>
    <property type="evidence" value="ECO:0007669"/>
    <property type="project" value="UniProtKB-UniRule"/>
</dbReference>
<dbReference type="EMBL" id="CP061280">
    <property type="protein sequence ID" value="QNS15431.1"/>
    <property type="molecule type" value="Genomic_DNA"/>
</dbReference>
<evidence type="ECO:0000256" key="2">
    <source>
        <dbReference type="ARBA" id="ARBA00022448"/>
    </source>
</evidence>
<dbReference type="GO" id="GO:0008320">
    <property type="term" value="F:protein transmembrane transporter activity"/>
    <property type="evidence" value="ECO:0007669"/>
    <property type="project" value="UniProtKB-UniRule"/>
</dbReference>
<accession>A0A7H1C376</accession>
<organism evidence="13 14">
    <name type="scientific">Mannheimia bovis</name>
    <dbReference type="NCBI Taxonomy" id="2770636"/>
    <lineage>
        <taxon>Bacteria</taxon>
        <taxon>Pseudomonadati</taxon>
        <taxon>Pseudomonadota</taxon>
        <taxon>Gammaproteobacteria</taxon>
        <taxon>Pasteurellales</taxon>
        <taxon>Pasteurellaceae</taxon>
        <taxon>Mannheimia</taxon>
    </lineage>
</organism>
<evidence type="ECO:0000256" key="10">
    <source>
        <dbReference type="SAM" id="Coils"/>
    </source>
</evidence>
<evidence type="ECO:0000256" key="8">
    <source>
        <dbReference type="ARBA" id="ARBA00023136"/>
    </source>
</evidence>
<evidence type="ECO:0000313" key="14">
    <source>
        <dbReference type="Proteomes" id="UP000576260"/>
    </source>
</evidence>
<dbReference type="Proteomes" id="UP000576260">
    <property type="component" value="Chromosome"/>
</dbReference>
<gene>
    <name evidence="9 13" type="primary">tatB</name>
    <name evidence="13" type="ORF">ICJ55_01330</name>
</gene>
<keyword evidence="2 9" id="KW-0813">Transport</keyword>
<comment type="subcellular location">
    <subcellularLocation>
        <location evidence="9">Cell membrane</location>
        <topology evidence="9">Single-pass membrane protein</topology>
    </subcellularLocation>
    <subcellularLocation>
        <location evidence="1">Membrane</location>
        <topology evidence="1">Single-pass membrane protein</topology>
    </subcellularLocation>
</comment>
<feature type="compositionally biased region" description="Basic and acidic residues" evidence="11">
    <location>
        <begin position="203"/>
        <end position="214"/>
    </location>
</feature>
<comment type="function">
    <text evidence="9">Part of the twin-arginine translocation (Tat) system that transports large folded proteins containing a characteristic twin-arginine motif in their signal peptide across membranes. Together with TatC, TatB is part of a receptor directly interacting with Tat signal peptides. TatB may form an oligomeric binding site that transiently accommodates folded Tat precursor proteins before their translocation.</text>
</comment>
<evidence type="ECO:0000256" key="5">
    <source>
        <dbReference type="ARBA" id="ARBA00022927"/>
    </source>
</evidence>
<evidence type="ECO:0000256" key="11">
    <source>
        <dbReference type="SAM" id="MobiDB-lite"/>
    </source>
</evidence>
<dbReference type="NCBIfam" id="TIGR01410">
    <property type="entry name" value="tatB"/>
    <property type="match status" value="1"/>
</dbReference>
<name>A0A7H1C376_9PAST</name>
<proteinExistence type="inferred from homology"/>
<comment type="similarity">
    <text evidence="9">Belongs to the TatB family.</text>
</comment>
<keyword evidence="4 9" id="KW-0812">Transmembrane</keyword>
<dbReference type="HAMAP" id="MF_00237">
    <property type="entry name" value="TatB"/>
    <property type="match status" value="1"/>
</dbReference>
<dbReference type="InterPro" id="IPR018448">
    <property type="entry name" value="TatB"/>
</dbReference>
<protein>
    <recommendedName>
        <fullName evidence="9">Sec-independent protein translocase protein TatB</fullName>
    </recommendedName>
</protein>
<feature type="coiled-coil region" evidence="10">
    <location>
        <begin position="49"/>
        <end position="141"/>
    </location>
</feature>
<keyword evidence="10" id="KW-0175">Coiled coil</keyword>
<keyword evidence="3 9" id="KW-1003">Cell membrane</keyword>
<keyword evidence="6 9" id="KW-1133">Transmembrane helix</keyword>
<dbReference type="RefSeq" id="WP_188157005.1">
    <property type="nucleotide sequence ID" value="NZ_CP061280.1"/>
</dbReference>
<evidence type="ECO:0000256" key="7">
    <source>
        <dbReference type="ARBA" id="ARBA00023010"/>
    </source>
</evidence>
<dbReference type="Pfam" id="PF02416">
    <property type="entry name" value="TatA_B_E"/>
    <property type="match status" value="1"/>
</dbReference>
<evidence type="ECO:0000313" key="13">
    <source>
        <dbReference type="EMBL" id="QNS15431.1"/>
    </source>
</evidence>
<keyword evidence="14" id="KW-1185">Reference proteome</keyword>
<evidence type="ECO:0000256" key="3">
    <source>
        <dbReference type="ARBA" id="ARBA00022475"/>
    </source>
</evidence>
<evidence type="ECO:0000256" key="9">
    <source>
        <dbReference type="HAMAP-Rule" id="MF_00237"/>
    </source>
</evidence>
<dbReference type="GO" id="GO:0043953">
    <property type="term" value="P:protein transport by the Tat complex"/>
    <property type="evidence" value="ECO:0007669"/>
    <property type="project" value="UniProtKB-UniRule"/>
</dbReference>
<sequence>MFDVGFSELVLIMIVGLVVLGPKRMPIAIRTVMGWVSTIRGLAANVQNELSQELKLQELKESIKKAEELNLSSLSPELSKTVEDLKNSATQLQDSINSAKSEFDNNAATSATVPKLSDEQVAEIQQKIEQESQELEAQELQKIAENQPLAVDDLSEKLPSSNAESELSPDEIAELAEMEEALVDMSAYYPPDDDLATPATTETAKKSEAEYGRS</sequence>
<reference evidence="13 14" key="1">
    <citation type="submission" date="2020-09" db="EMBL/GenBank/DDBJ databases">
        <title>Mannheimia bovis sp.nov., isolated from a cow.</title>
        <authorList>
            <person name="Li F."/>
        </authorList>
    </citation>
    <scope>NUCLEOTIDE SEQUENCE [LARGE SCALE GENOMIC DNA]</scope>
    <source>
        <strain evidence="13 14">ZY190616</strain>
    </source>
</reference>
<feature type="transmembrane region" description="Helical" evidence="12">
    <location>
        <begin position="6"/>
        <end position="22"/>
    </location>
</feature>
<dbReference type="KEGG" id="mbos:ICJ55_01330"/>
<comment type="subunit">
    <text evidence="9">The Tat system comprises two distinct complexes: a TatABC complex, containing multiple copies of TatA, TatB and TatC subunits, and a separate TatA complex, containing only TatA subunits. Substrates initially bind to the TatABC complex, which probably triggers association of the separate TatA complex to form the active translocon.</text>
</comment>
<dbReference type="PRINTS" id="PR01506">
    <property type="entry name" value="TATBPROTEIN"/>
</dbReference>
<dbReference type="Gene3D" id="1.20.5.3310">
    <property type="match status" value="1"/>
</dbReference>
<feature type="region of interest" description="Disordered" evidence="11">
    <location>
        <begin position="151"/>
        <end position="170"/>
    </location>
</feature>